<protein>
    <recommendedName>
        <fullName evidence="2">Beta-glucuronidase C-terminal domain-containing protein</fullName>
    </recommendedName>
</protein>
<name>A0A8H5HBM1_9AGAR</name>
<evidence type="ECO:0000313" key="4">
    <source>
        <dbReference type="Proteomes" id="UP000518752"/>
    </source>
</evidence>
<dbReference type="PANTHER" id="PTHR36183:SF2">
    <property type="entry name" value="BETA-GLUCURONIDASE C-TERMINAL DOMAIN-CONTAINING PROTEIN"/>
    <property type="match status" value="1"/>
</dbReference>
<organism evidence="3 4">
    <name type="scientific">Collybiopsis confluens</name>
    <dbReference type="NCBI Taxonomy" id="2823264"/>
    <lineage>
        <taxon>Eukaryota</taxon>
        <taxon>Fungi</taxon>
        <taxon>Dikarya</taxon>
        <taxon>Basidiomycota</taxon>
        <taxon>Agaricomycotina</taxon>
        <taxon>Agaricomycetes</taxon>
        <taxon>Agaricomycetidae</taxon>
        <taxon>Agaricales</taxon>
        <taxon>Marasmiineae</taxon>
        <taxon>Omphalotaceae</taxon>
        <taxon>Collybiopsis</taxon>
    </lineage>
</organism>
<dbReference type="InterPro" id="IPR052974">
    <property type="entry name" value="GH79_Enzymes"/>
</dbReference>
<feature type="transmembrane region" description="Helical" evidence="1">
    <location>
        <begin position="556"/>
        <end position="575"/>
    </location>
</feature>
<evidence type="ECO:0000256" key="1">
    <source>
        <dbReference type="SAM" id="Phobius"/>
    </source>
</evidence>
<evidence type="ECO:0000259" key="2">
    <source>
        <dbReference type="Pfam" id="PF16862"/>
    </source>
</evidence>
<sequence>MFIYSAATAAFTLISYSFTLIPSVHSITVTFPNIPPQNATMNAVADNFLGVSYELSSFDTLWGKTADAVPEAMQNYMSNLNMRTTNSLRIRVGGNAMDGSTYVPTMTDQMLVLTDPDAYFNDQPTNFGPVLFDVMNTMAEKAGQMQFIIGLSMRDPSNDTNVIQLSQAAESKLGSRLDAMLLGNEPDLYAGHGEREAYNISAYIPEIAQVMNDMRGQNLLNKPILGGPTVCCSWSLGDVLNAGLKDDGYKYFSIQHYPNNACSGLNAQNTNMSYYLSHTNAYSFTSWNADGINLAKSLGTPVLLTEYNSVSCGGSNISNTFGMTLWAIDAGLQSAAQNVSAVYIHTREYGVTYNLFDPPSSKNSLDPDWRTGAMYYAALFLSEATSSSTGETIVADLNVNNSIYSSSTTVAAYGLWSVNNNNTNSSSDTRNKLVLINFGTNTSASTQPFEISAPPSGSSTTIQYRVLSAPSVFEDLDISWANQTVLRNGLLDGTQETRTMECASGCTIEVPGPGAVLVLLGEGSVFFIDPEPTDSSSNDVQNGGVQRRFGSMSSSGVVVCVMVVVGFMVGVLGGFV</sequence>
<dbReference type="Proteomes" id="UP000518752">
    <property type="component" value="Unassembled WGS sequence"/>
</dbReference>
<proteinExistence type="predicted"/>
<dbReference type="OrthoDB" id="2796951at2759"/>
<evidence type="ECO:0000313" key="3">
    <source>
        <dbReference type="EMBL" id="KAF5380297.1"/>
    </source>
</evidence>
<dbReference type="PANTHER" id="PTHR36183">
    <property type="entry name" value="BETA-GLUCURONIDASE"/>
    <property type="match status" value="1"/>
</dbReference>
<keyword evidence="1" id="KW-0472">Membrane</keyword>
<dbReference type="Gene3D" id="3.20.20.80">
    <property type="entry name" value="Glycosidases"/>
    <property type="match status" value="1"/>
</dbReference>
<reference evidence="3 4" key="1">
    <citation type="journal article" date="2020" name="ISME J.">
        <title>Uncovering the hidden diversity of litter-decomposition mechanisms in mushroom-forming fungi.</title>
        <authorList>
            <person name="Floudas D."/>
            <person name="Bentzer J."/>
            <person name="Ahren D."/>
            <person name="Johansson T."/>
            <person name="Persson P."/>
            <person name="Tunlid A."/>
        </authorList>
    </citation>
    <scope>NUCLEOTIDE SEQUENCE [LARGE SCALE GENOMIC DNA]</scope>
    <source>
        <strain evidence="3 4">CBS 406.79</strain>
    </source>
</reference>
<comment type="caution">
    <text evidence="3">The sequence shown here is derived from an EMBL/GenBank/DDBJ whole genome shotgun (WGS) entry which is preliminary data.</text>
</comment>
<gene>
    <name evidence="3" type="ORF">D9757_007915</name>
</gene>
<dbReference type="SUPFAM" id="SSF51445">
    <property type="entry name" value="(Trans)glycosidases"/>
    <property type="match status" value="1"/>
</dbReference>
<dbReference type="AlphaFoldDB" id="A0A8H5HBM1"/>
<dbReference type="EMBL" id="JAACJN010000064">
    <property type="protein sequence ID" value="KAF5380297.1"/>
    <property type="molecule type" value="Genomic_DNA"/>
</dbReference>
<keyword evidence="1" id="KW-1133">Transmembrane helix</keyword>
<keyword evidence="1" id="KW-0812">Transmembrane</keyword>
<keyword evidence="4" id="KW-1185">Reference proteome</keyword>
<dbReference type="Pfam" id="PF16862">
    <property type="entry name" value="Glyco_hydro_79C"/>
    <property type="match status" value="1"/>
</dbReference>
<dbReference type="InterPro" id="IPR017853">
    <property type="entry name" value="GH"/>
</dbReference>
<dbReference type="InterPro" id="IPR031728">
    <property type="entry name" value="GlcAase_C"/>
</dbReference>
<accession>A0A8H5HBM1</accession>
<feature type="domain" description="Beta-glucuronidase C-terminal" evidence="2">
    <location>
        <begin position="427"/>
        <end position="517"/>
    </location>
</feature>